<feature type="compositionally biased region" description="Basic and acidic residues" evidence="10">
    <location>
        <begin position="1"/>
        <end position="10"/>
    </location>
</feature>
<keyword evidence="8 11" id="KW-1133">Transmembrane helix</keyword>
<dbReference type="CDD" id="cd18578">
    <property type="entry name" value="ABC_6TM_Pgp_ABCB1_D2_like"/>
    <property type="match status" value="1"/>
</dbReference>
<evidence type="ECO:0000256" key="6">
    <source>
        <dbReference type="ARBA" id="ARBA00022741"/>
    </source>
</evidence>
<dbReference type="Gene3D" id="1.20.1560.10">
    <property type="entry name" value="ABC transporter type 1, transmembrane domain"/>
    <property type="match status" value="1"/>
</dbReference>
<dbReference type="GO" id="GO:0090374">
    <property type="term" value="P:oligopeptide export from mitochondrion"/>
    <property type="evidence" value="ECO:0007669"/>
    <property type="project" value="TreeGrafter"/>
</dbReference>
<organism evidence="15">
    <name type="scientific">Dissoconium aciculare CBS 342.82</name>
    <dbReference type="NCBI Taxonomy" id="1314786"/>
    <lineage>
        <taxon>Eukaryota</taxon>
        <taxon>Fungi</taxon>
        <taxon>Dikarya</taxon>
        <taxon>Ascomycota</taxon>
        <taxon>Pezizomycotina</taxon>
        <taxon>Dothideomycetes</taxon>
        <taxon>Dothideomycetidae</taxon>
        <taxon>Mycosphaerellales</taxon>
        <taxon>Dissoconiaceae</taxon>
        <taxon>Dissoconium</taxon>
    </lineage>
</organism>
<dbReference type="CDD" id="cd03249">
    <property type="entry name" value="ABC_MTABC3_MDL1_MDL2"/>
    <property type="match status" value="2"/>
</dbReference>
<evidence type="ECO:0000256" key="9">
    <source>
        <dbReference type="ARBA" id="ARBA00023136"/>
    </source>
</evidence>
<feature type="compositionally biased region" description="Basic and acidic residues" evidence="10">
    <location>
        <begin position="20"/>
        <end position="34"/>
    </location>
</feature>
<dbReference type="Pfam" id="PF00664">
    <property type="entry name" value="ABC_membrane"/>
    <property type="match status" value="2"/>
</dbReference>
<feature type="domain" description="ABC transporter" evidence="12">
    <location>
        <begin position="426"/>
        <end position="670"/>
    </location>
</feature>
<dbReference type="InterPro" id="IPR027417">
    <property type="entry name" value="P-loop_NTPase"/>
</dbReference>
<evidence type="ECO:0000313" key="15">
    <source>
        <dbReference type="RefSeq" id="XP_033459448.1"/>
    </source>
</evidence>
<reference evidence="15" key="2">
    <citation type="submission" date="2020-04" db="EMBL/GenBank/DDBJ databases">
        <authorList>
            <consortium name="NCBI Genome Project"/>
        </authorList>
    </citation>
    <scope>NUCLEOTIDE SEQUENCE</scope>
    <source>
        <strain evidence="15">CBS 342.82</strain>
    </source>
</reference>
<keyword evidence="14" id="KW-1185">Reference proteome</keyword>
<dbReference type="GO" id="GO:0005743">
    <property type="term" value="C:mitochondrial inner membrane"/>
    <property type="evidence" value="ECO:0007669"/>
    <property type="project" value="TreeGrafter"/>
</dbReference>
<evidence type="ECO:0000256" key="3">
    <source>
        <dbReference type="ARBA" id="ARBA00022448"/>
    </source>
</evidence>
<feature type="domain" description="ABC transporter" evidence="12">
    <location>
        <begin position="1069"/>
        <end position="1306"/>
    </location>
</feature>
<reference evidence="15" key="3">
    <citation type="submission" date="2025-08" db="UniProtKB">
        <authorList>
            <consortium name="RefSeq"/>
        </authorList>
    </citation>
    <scope>IDENTIFICATION</scope>
    <source>
        <strain evidence="15">CBS 342.82</strain>
    </source>
</reference>
<dbReference type="RefSeq" id="XP_033459448.1">
    <property type="nucleotide sequence ID" value="XM_033606824.1"/>
</dbReference>
<dbReference type="OrthoDB" id="6500128at2759"/>
<dbReference type="InterPro" id="IPR039421">
    <property type="entry name" value="Type_1_exporter"/>
</dbReference>
<reference evidence="15" key="1">
    <citation type="submission" date="2020-01" db="EMBL/GenBank/DDBJ databases">
        <authorList>
            <consortium name="DOE Joint Genome Institute"/>
            <person name="Haridas S."/>
            <person name="Albert R."/>
            <person name="Binder M."/>
            <person name="Bloem J."/>
            <person name="Labutti K."/>
            <person name="Salamov A."/>
            <person name="Andreopoulos B."/>
            <person name="Baker S.E."/>
            <person name="Barry K."/>
            <person name="Bills G."/>
            <person name="Bluhm B.H."/>
            <person name="Cannon C."/>
            <person name="Castanera R."/>
            <person name="Culley D.E."/>
            <person name="Daum C."/>
            <person name="Ezra D."/>
            <person name="Gonzalez J.B."/>
            <person name="Henrissat B."/>
            <person name="Kuo A."/>
            <person name="Liang C."/>
            <person name="Lipzen A."/>
            <person name="Lutzoni F."/>
            <person name="Magnuson J."/>
            <person name="Mondo S."/>
            <person name="Nolan M."/>
            <person name="Ohm R."/>
            <person name="Pangilinan J."/>
            <person name="Park H.-J."/>
            <person name="Ramirez L."/>
            <person name="Alfaro M."/>
            <person name="Sun H."/>
            <person name="Tritt A."/>
            <person name="Yoshinaga Y."/>
            <person name="Zwiers L.-H."/>
            <person name="Turgeon B.G."/>
            <person name="Goodwin S.B."/>
            <person name="Spatafora J.W."/>
            <person name="Crous P.W."/>
            <person name="Grigoriev I.V."/>
        </authorList>
    </citation>
    <scope>NUCLEOTIDE SEQUENCE</scope>
    <source>
        <strain evidence="15">CBS 342.82</strain>
    </source>
</reference>
<dbReference type="PROSITE" id="PS50929">
    <property type="entry name" value="ABC_TM1F"/>
    <property type="match status" value="2"/>
</dbReference>
<dbReference type="Gene3D" id="3.40.50.300">
    <property type="entry name" value="P-loop containing nucleotide triphosphate hydrolases"/>
    <property type="match status" value="2"/>
</dbReference>
<dbReference type="SUPFAM" id="SSF52540">
    <property type="entry name" value="P-loop containing nucleoside triphosphate hydrolases"/>
    <property type="match status" value="2"/>
</dbReference>
<keyword evidence="3" id="KW-0813">Transport</keyword>
<feature type="transmembrane region" description="Helical" evidence="11">
    <location>
        <begin position="97"/>
        <end position="120"/>
    </location>
</feature>
<sequence>MSGFPEKDNAVADVVRNVRGSHEDHSDFHTEKAPAAEVDSSPSPVPSGHGSRQESIREAEVAKPSEILPSDDDEKKKDGGLGHFFRIFRYTDRWDRILYLIAAICSVGTGASLPLMTLIFGRFTTVFTDYAVGAATPDQFTAVVNQLALYFVYLAVARFAIIYIGTFSVNVAAIRTVRRLRGAFLEHTLRQEVCHFDQQTNGSTATQVTTNGNRINQGIAEKLALLIQGLALFISSFVVALSVQWKLALITMSVIPAVAIAVGPCISAIIKYEIQNTKLHSAAGVIAQDAISSIRTIHAFTAQKKFVKDYDVKLDAARALGHKESPFIGAMLGASSFIVTAGTALAFWQGYRMYQSGEVASVGTVMTVVLSVTLGTTSMQLIGPQMQAITAAAAAAAELFGIIDKDSQLDPLDPSGQKPTSCVGEIEIKNLTFAYPSRPSAPVIKHLSLHIPAGKTTALVGASGCGKSTLVGLLEKWYQPSSGQILLDGVDISQYNTKWLRSHIRLVQQEPVLFSGTVFQNVIKGLVGSQQDLSTEKQMELVIEACKSSNAHDFIVELPEGYHTQVGERASMLSGGQKQRIAIARSIISDPKILLMDEATSALDPRAERVVQDALNKVSANKTTLIIAHKLATIQKAHNIAVISYGEVVEQGTHQELITQGGQYASMVLSQDLGDSGKSDYESDSEDEPGISTAPDRLTLQRTQTETGSTVMDAEIKQLTRESAGYSLLRCIIIMLSEQKQLYPYYIGAALTSLLAGAQFPVQAVLFSRLINTFTLAGDEGRASADFWALMFFVLAISSGIAYFGIGYLSNEVGQVVTSRYRSEMFERILDFDQDFFDRPENSSGALTSKLSSQPAALMEILAGNSIILMVVVVNVIASSTLGIAYGWKLGLVIVFGGMPILIASGFLRIHLEQKMQQKTDQRFADSAGLATEAVTSIRTVASLTLEESILKEYAESLDGILTNAVRGLSLTLIPYALSQCLEFCIQALGFWYGSRLLIDGTYTTSQFFTIFIAVIFGGQAAGEFFGHTTSITKAKTATNYILWLRTIIPRIGETPENKGNGPSGDGPISLDNVEFRYRQRHSAKVLRGIDMKIKAGSYAAFVGPSGCGKSTLVALLERFYDPTSGEILLNGTDIKKYSPHLYRQHMSLVQQEPPLYQNTVRANITLGLDHEPTDEEIQQACRQSNAWEFVSSLPEGLETQCGMKGLQFSGGQRQRIAVARALIRKPRLLLLDEATSALDTQSERIVQKALDEAAATRTTIAVAHRLSTIRHADVIFVLADGRIAEVGTHEELQALRGRYYAMCLAQSLDQDRSKETA</sequence>
<dbReference type="GO" id="GO:0015421">
    <property type="term" value="F:ABC-type oligopeptide transporter activity"/>
    <property type="evidence" value="ECO:0007669"/>
    <property type="project" value="TreeGrafter"/>
</dbReference>
<evidence type="ECO:0000313" key="14">
    <source>
        <dbReference type="Proteomes" id="UP000504637"/>
    </source>
</evidence>
<feature type="transmembrane region" description="Helical" evidence="11">
    <location>
        <begin position="360"/>
        <end position="382"/>
    </location>
</feature>
<evidence type="ECO:0000256" key="7">
    <source>
        <dbReference type="ARBA" id="ARBA00022840"/>
    </source>
</evidence>
<dbReference type="CDD" id="cd18577">
    <property type="entry name" value="ABC_6TM_Pgp_ABCB1_D1_like"/>
    <property type="match status" value="1"/>
</dbReference>
<dbReference type="FunFam" id="3.40.50.300:FF:000251">
    <property type="entry name" value="ABC transporter B family member 19"/>
    <property type="match status" value="1"/>
</dbReference>
<dbReference type="PANTHER" id="PTHR43394:SF11">
    <property type="entry name" value="ATP-BINDING CASSETTE TRANSPORTER"/>
    <property type="match status" value="1"/>
</dbReference>
<feature type="transmembrane region" description="Helical" evidence="11">
    <location>
        <begin position="745"/>
        <end position="767"/>
    </location>
</feature>
<evidence type="ECO:0000256" key="11">
    <source>
        <dbReference type="SAM" id="Phobius"/>
    </source>
</evidence>
<dbReference type="PANTHER" id="PTHR43394">
    <property type="entry name" value="ATP-DEPENDENT PERMEASE MDL1, MITOCHONDRIAL"/>
    <property type="match status" value="1"/>
</dbReference>
<evidence type="ECO:0000256" key="1">
    <source>
        <dbReference type="ARBA" id="ARBA00004141"/>
    </source>
</evidence>
<protein>
    <submittedName>
        <fullName evidence="15">ABC transporter</fullName>
    </submittedName>
</protein>
<feature type="transmembrane region" description="Helical" evidence="11">
    <location>
        <begin position="857"/>
        <end position="878"/>
    </location>
</feature>
<dbReference type="InterPro" id="IPR011527">
    <property type="entry name" value="ABC1_TM_dom"/>
</dbReference>
<name>A0A6J3M6B0_9PEZI</name>
<keyword evidence="7" id="KW-0067">ATP-binding</keyword>
<dbReference type="Proteomes" id="UP000504637">
    <property type="component" value="Unplaced"/>
</dbReference>
<dbReference type="InterPro" id="IPR036640">
    <property type="entry name" value="ABC1_TM_sf"/>
</dbReference>
<feature type="transmembrane region" description="Helical" evidence="11">
    <location>
        <begin position="147"/>
        <end position="173"/>
    </location>
</feature>
<accession>A0A6J3M6B0</accession>
<feature type="transmembrane region" description="Helical" evidence="11">
    <location>
        <begin position="327"/>
        <end position="348"/>
    </location>
</feature>
<evidence type="ECO:0000256" key="5">
    <source>
        <dbReference type="ARBA" id="ARBA00022737"/>
    </source>
</evidence>
<feature type="transmembrane region" description="Helical" evidence="11">
    <location>
        <begin position="247"/>
        <end position="270"/>
    </location>
</feature>
<dbReference type="GeneID" id="54364624"/>
<dbReference type="InterPro" id="IPR003593">
    <property type="entry name" value="AAA+_ATPase"/>
</dbReference>
<dbReference type="FunFam" id="3.40.50.300:FF:000913">
    <property type="entry name" value="ABC multidrug transporter SitT"/>
    <property type="match status" value="1"/>
</dbReference>
<evidence type="ECO:0000256" key="8">
    <source>
        <dbReference type="ARBA" id="ARBA00022989"/>
    </source>
</evidence>
<feature type="domain" description="ABC transmembrane type-1" evidence="13">
    <location>
        <begin position="747"/>
        <end position="1034"/>
    </location>
</feature>
<feature type="transmembrane region" description="Helical" evidence="11">
    <location>
        <begin position="787"/>
        <end position="810"/>
    </location>
</feature>
<evidence type="ECO:0000259" key="12">
    <source>
        <dbReference type="PROSITE" id="PS50893"/>
    </source>
</evidence>
<dbReference type="PROSITE" id="PS00211">
    <property type="entry name" value="ABC_TRANSPORTER_1"/>
    <property type="match status" value="2"/>
</dbReference>
<dbReference type="InterPro" id="IPR017871">
    <property type="entry name" value="ABC_transporter-like_CS"/>
</dbReference>
<feature type="transmembrane region" description="Helical" evidence="11">
    <location>
        <begin position="890"/>
        <end position="910"/>
    </location>
</feature>
<feature type="transmembrane region" description="Helical" evidence="11">
    <location>
        <begin position="223"/>
        <end position="241"/>
    </location>
</feature>
<keyword evidence="4 11" id="KW-0812">Transmembrane</keyword>
<keyword evidence="9 11" id="KW-0472">Membrane</keyword>
<comment type="subcellular location">
    <subcellularLocation>
        <location evidence="1">Membrane</location>
        <topology evidence="1">Multi-pass membrane protein</topology>
    </subcellularLocation>
</comment>
<dbReference type="GO" id="GO:0005524">
    <property type="term" value="F:ATP binding"/>
    <property type="evidence" value="ECO:0007669"/>
    <property type="project" value="UniProtKB-KW"/>
</dbReference>
<feature type="region of interest" description="Disordered" evidence="10">
    <location>
        <begin position="1"/>
        <end position="74"/>
    </location>
</feature>
<dbReference type="InterPro" id="IPR003439">
    <property type="entry name" value="ABC_transporter-like_ATP-bd"/>
</dbReference>
<keyword evidence="6" id="KW-0547">Nucleotide-binding</keyword>
<feature type="domain" description="ABC transmembrane type-1" evidence="13">
    <location>
        <begin position="100"/>
        <end position="391"/>
    </location>
</feature>
<proteinExistence type="inferred from homology"/>
<dbReference type="FunFam" id="1.20.1560.10:FF:000057">
    <property type="entry name" value="ABC multidrug transporter SitT"/>
    <property type="match status" value="1"/>
</dbReference>
<dbReference type="GO" id="GO:0016887">
    <property type="term" value="F:ATP hydrolysis activity"/>
    <property type="evidence" value="ECO:0007669"/>
    <property type="project" value="InterPro"/>
</dbReference>
<gene>
    <name evidence="15" type="ORF">K489DRAFT_395047</name>
</gene>
<dbReference type="PROSITE" id="PS50893">
    <property type="entry name" value="ABC_TRANSPORTER_2"/>
    <property type="match status" value="2"/>
</dbReference>
<dbReference type="Pfam" id="PF00005">
    <property type="entry name" value="ABC_tran"/>
    <property type="match status" value="2"/>
</dbReference>
<evidence type="ECO:0000256" key="10">
    <source>
        <dbReference type="SAM" id="MobiDB-lite"/>
    </source>
</evidence>
<comment type="similarity">
    <text evidence="2">Belongs to the ABC transporter superfamily. ABCB family. Multidrug resistance exporter (TC 3.A.1.201) subfamily.</text>
</comment>
<dbReference type="SUPFAM" id="SSF90123">
    <property type="entry name" value="ABC transporter transmembrane region"/>
    <property type="match status" value="2"/>
</dbReference>
<feature type="region of interest" description="Disordered" evidence="10">
    <location>
        <begin position="673"/>
        <end position="695"/>
    </location>
</feature>
<feature type="compositionally biased region" description="Basic and acidic residues" evidence="10">
    <location>
        <begin position="51"/>
        <end position="63"/>
    </location>
</feature>
<evidence type="ECO:0000256" key="2">
    <source>
        <dbReference type="ARBA" id="ARBA00007577"/>
    </source>
</evidence>
<keyword evidence="5" id="KW-0677">Repeat</keyword>
<evidence type="ECO:0000259" key="13">
    <source>
        <dbReference type="PROSITE" id="PS50929"/>
    </source>
</evidence>
<evidence type="ECO:0000256" key="4">
    <source>
        <dbReference type="ARBA" id="ARBA00022692"/>
    </source>
</evidence>
<dbReference type="SMART" id="SM00382">
    <property type="entry name" value="AAA"/>
    <property type="match status" value="2"/>
</dbReference>